<reference evidence="3 4" key="1">
    <citation type="submission" date="2019-06" db="EMBL/GenBank/DDBJ databases">
        <title>Draft genome sequence of the filamentous fungus Phialemoniopsis curvata isolated from diesel fuel.</title>
        <authorList>
            <person name="Varaljay V.A."/>
            <person name="Lyon W.J."/>
            <person name="Crouch A.L."/>
            <person name="Drake C.E."/>
            <person name="Hollomon J.M."/>
            <person name="Nadeau L.J."/>
            <person name="Nunn H.S."/>
            <person name="Stevenson B.S."/>
            <person name="Bojanowski C.L."/>
            <person name="Crookes-Goodson W.J."/>
        </authorList>
    </citation>
    <scope>NUCLEOTIDE SEQUENCE [LARGE SCALE GENOMIC DNA]</scope>
    <source>
        <strain evidence="3 4">D216</strain>
    </source>
</reference>
<dbReference type="GO" id="GO:0006888">
    <property type="term" value="P:endoplasmic reticulum to Golgi vesicle-mediated transport"/>
    <property type="evidence" value="ECO:0007669"/>
    <property type="project" value="InterPro"/>
</dbReference>
<proteinExistence type="predicted"/>
<dbReference type="STRING" id="1093900.A0A507BN82"/>
<evidence type="ECO:0000313" key="3">
    <source>
        <dbReference type="EMBL" id="TPX18210.1"/>
    </source>
</evidence>
<dbReference type="InterPro" id="IPR042044">
    <property type="entry name" value="EXOC6PINT-1/Sec15/Tip20_C_dom2"/>
</dbReference>
<organism evidence="3 4">
    <name type="scientific">Thyridium curvatum</name>
    <dbReference type="NCBI Taxonomy" id="1093900"/>
    <lineage>
        <taxon>Eukaryota</taxon>
        <taxon>Fungi</taxon>
        <taxon>Dikarya</taxon>
        <taxon>Ascomycota</taxon>
        <taxon>Pezizomycotina</taxon>
        <taxon>Sordariomycetes</taxon>
        <taxon>Sordariomycetidae</taxon>
        <taxon>Thyridiales</taxon>
        <taxon>Thyridiaceae</taxon>
        <taxon>Thyridium</taxon>
    </lineage>
</organism>
<dbReference type="OrthoDB" id="2189254at2759"/>
<dbReference type="PANTHER" id="PTHR13520:SF0">
    <property type="entry name" value="RAD50-INTERACTING PROTEIN 1"/>
    <property type="match status" value="1"/>
</dbReference>
<evidence type="ECO:0008006" key="5">
    <source>
        <dbReference type="Google" id="ProtNLM"/>
    </source>
</evidence>
<name>A0A507BN82_9PEZI</name>
<accession>A0A507BN82</accession>
<comment type="caution">
    <text evidence="3">The sequence shown here is derived from an EMBL/GenBank/DDBJ whole genome shotgun (WGS) entry which is preliminary data.</text>
</comment>
<dbReference type="AlphaFoldDB" id="A0A507BN82"/>
<keyword evidence="4" id="KW-1185">Reference proteome</keyword>
<dbReference type="PANTHER" id="PTHR13520">
    <property type="entry name" value="RAD50-INTERACTING PROTEIN 1 RINT-1"/>
    <property type="match status" value="1"/>
</dbReference>
<sequence>MSTLSLQPDRYSADDRDVRVEDYLDDQLQSSTDLDNLDDLLANVELQRGQLQTQLDTATRELEDARREADSRQGSLQEQIESFRELQRSIDVRLEIVAKSDAPDEAVRRLEAPMGQLRKVDLAYKYLLLLQDVEALAAEAKSHLPQDPKAALEPYSRLKQMSTRLRELQGPADEAAGHLVRHVGQVTESLWAGMKKTMWDEYESVLSQRKWPNVDAELEVDDEWRSSFEKLVDLQVPEVLFSEQIVALLPLDVMAQIFIKEFRFHFLSDRRTSNPMQIGEVCFPWFIDRVEKWEDFLRDNFGYSLVSRFQDTAVSGKMVYMDPVCAFITALLPVMREKIDQAMAEALKSPSFLSSLMAQLMKFDDEIRQKFSYDGGDEEKGWRGLASEVLDKHFDEWLQAERDFALGRFEAIMSNLDGRNIDYDYNGPGKTKPTYHAVRVMDLLRTITTQYERVRRFSHKLKFLIDIQIDILDAYHDRLRGSLEAYYSITSTVGRTLHGVSKEQAAALEGVGTFETLCKVFGSADHVVNCLRDWSNEEFFVSLWDELQRKAQQVEGQDNLAGGMSYDAVKDRTSSAVGTDDAGGALFDETTAAYAARRKSAQEYLVSALIDSHYKAFRPYLYRAQWTTINEDPAAIDPQQLAITAELDEPLRILKRNLEFLSRALGTATFRRIFRDALEKLQEALWADILTRQSFTTFGAAQFLHDIRAVASLVDRYIPDGGSGALETLTEGAVLLNLPLEQPPREEGSSGGSTAAPAPMTLKQATDRVFTDNSEAKKVLEELGIGTLTPANARNILQRRVENSE</sequence>
<dbReference type="Gene3D" id="1.20.58.670">
    <property type="entry name" value="Dsl1p vesicle tethering complex, Tip20p subunit, domain D"/>
    <property type="match status" value="1"/>
</dbReference>
<dbReference type="Pfam" id="PF04437">
    <property type="entry name" value="RINT1_TIP1"/>
    <property type="match status" value="1"/>
</dbReference>
<evidence type="ECO:0000313" key="4">
    <source>
        <dbReference type="Proteomes" id="UP000319257"/>
    </source>
</evidence>
<dbReference type="GO" id="GO:0070939">
    <property type="term" value="C:Dsl1/NZR complex"/>
    <property type="evidence" value="ECO:0007669"/>
    <property type="project" value="InterPro"/>
</dbReference>
<dbReference type="GO" id="GO:0060628">
    <property type="term" value="P:regulation of ER to Golgi vesicle-mediated transport"/>
    <property type="evidence" value="ECO:0007669"/>
    <property type="project" value="TreeGrafter"/>
</dbReference>
<feature type="coiled-coil region" evidence="1">
    <location>
        <begin position="34"/>
        <end position="75"/>
    </location>
</feature>
<evidence type="ECO:0000256" key="1">
    <source>
        <dbReference type="SAM" id="Coils"/>
    </source>
</evidence>
<dbReference type="PROSITE" id="PS51386">
    <property type="entry name" value="RINT1_TIP20"/>
    <property type="match status" value="1"/>
</dbReference>
<dbReference type="EMBL" id="SKBQ01000011">
    <property type="protein sequence ID" value="TPX18210.1"/>
    <property type="molecule type" value="Genomic_DNA"/>
</dbReference>
<keyword evidence="1" id="KW-0175">Coiled coil</keyword>
<dbReference type="Proteomes" id="UP000319257">
    <property type="component" value="Unassembled WGS sequence"/>
</dbReference>
<dbReference type="GO" id="GO:0006890">
    <property type="term" value="P:retrograde vesicle-mediated transport, Golgi to endoplasmic reticulum"/>
    <property type="evidence" value="ECO:0007669"/>
    <property type="project" value="InterPro"/>
</dbReference>
<feature type="region of interest" description="Disordered" evidence="2">
    <location>
        <begin position="741"/>
        <end position="768"/>
    </location>
</feature>
<dbReference type="GeneID" id="41970166"/>
<dbReference type="RefSeq" id="XP_030999921.1">
    <property type="nucleotide sequence ID" value="XM_031136939.1"/>
</dbReference>
<gene>
    <name evidence="3" type="ORF">E0L32_002719</name>
</gene>
<protein>
    <recommendedName>
        <fullName evidence="5">RAD50-interacting protein 1</fullName>
    </recommendedName>
</protein>
<dbReference type="InterPro" id="IPR007528">
    <property type="entry name" value="RINT1_Tip20"/>
</dbReference>
<dbReference type="InParanoid" id="A0A507BN82"/>
<evidence type="ECO:0000256" key="2">
    <source>
        <dbReference type="SAM" id="MobiDB-lite"/>
    </source>
</evidence>